<comment type="caution">
    <text evidence="2">The sequence shown here is derived from an EMBL/GenBank/DDBJ whole genome shotgun (WGS) entry which is preliminary data.</text>
</comment>
<accession>A0A3N4PXZ0</accession>
<dbReference type="EMBL" id="RPDH01000001">
    <property type="protein sequence ID" value="RPE13683.1"/>
    <property type="molecule type" value="Genomic_DNA"/>
</dbReference>
<name>A0A3N4PXZ0_9BACT</name>
<reference evidence="2 3" key="1">
    <citation type="submission" date="2018-11" db="EMBL/GenBank/DDBJ databases">
        <title>Chitinophaga lutea sp.nov., isolate from arsenic contaminated soil.</title>
        <authorList>
            <person name="Zong Y."/>
        </authorList>
    </citation>
    <scope>NUCLEOTIDE SEQUENCE [LARGE SCALE GENOMIC DNA]</scope>
    <source>
        <strain evidence="2 3">ZY74</strain>
    </source>
</reference>
<dbReference type="Proteomes" id="UP000278351">
    <property type="component" value="Unassembled WGS sequence"/>
</dbReference>
<gene>
    <name evidence="2" type="ORF">EGT74_09270</name>
</gene>
<dbReference type="OrthoDB" id="5348860at2"/>
<proteinExistence type="predicted"/>
<dbReference type="Gene3D" id="2.40.128.270">
    <property type="match status" value="1"/>
</dbReference>
<dbReference type="RefSeq" id="WP_123846203.1">
    <property type="nucleotide sequence ID" value="NZ_RPDH01000001.1"/>
</dbReference>
<dbReference type="Pfam" id="PF03724">
    <property type="entry name" value="META"/>
    <property type="match status" value="1"/>
</dbReference>
<dbReference type="PANTHER" id="PTHR35535:SF2">
    <property type="entry name" value="DUF306 DOMAIN-CONTAINING PROTEIN"/>
    <property type="match status" value="1"/>
</dbReference>
<dbReference type="InterPro" id="IPR005184">
    <property type="entry name" value="DUF306_Meta_HslJ"/>
</dbReference>
<organism evidence="2 3">
    <name type="scientific">Chitinophaga lutea</name>
    <dbReference type="NCBI Taxonomy" id="2488634"/>
    <lineage>
        <taxon>Bacteria</taxon>
        <taxon>Pseudomonadati</taxon>
        <taxon>Bacteroidota</taxon>
        <taxon>Chitinophagia</taxon>
        <taxon>Chitinophagales</taxon>
        <taxon>Chitinophagaceae</taxon>
        <taxon>Chitinophaga</taxon>
    </lineage>
</organism>
<dbReference type="InterPro" id="IPR038670">
    <property type="entry name" value="HslJ-like_sf"/>
</dbReference>
<evidence type="ECO:0000259" key="1">
    <source>
        <dbReference type="Pfam" id="PF03724"/>
    </source>
</evidence>
<feature type="domain" description="DUF306" evidence="1">
    <location>
        <begin position="46"/>
        <end position="148"/>
    </location>
</feature>
<keyword evidence="3" id="KW-1185">Reference proteome</keyword>
<dbReference type="PANTHER" id="PTHR35535">
    <property type="entry name" value="HEAT SHOCK PROTEIN HSLJ"/>
    <property type="match status" value="1"/>
</dbReference>
<sequence length="158" mass="17014">MKQLLLTGIVAASLLAWGCQGTSKQAASDTSAAVTPAQTSAEPAWKLEGTKWKLKEFPSNPMEIPAGDKDIYMQFTDTSSEVRGFLGCNGFGGKYLATPNGDLQITNVISTQMACERLNIENAFGKAMEATSKYTIEKDLLRLQKGDSILATFTALKP</sequence>
<evidence type="ECO:0000313" key="3">
    <source>
        <dbReference type="Proteomes" id="UP000278351"/>
    </source>
</evidence>
<protein>
    <submittedName>
        <fullName evidence="2">META domain-containing protein</fullName>
    </submittedName>
</protein>
<dbReference type="InterPro" id="IPR053147">
    <property type="entry name" value="Hsp_HslJ-like"/>
</dbReference>
<dbReference type="AlphaFoldDB" id="A0A3N4PXZ0"/>
<evidence type="ECO:0000313" key="2">
    <source>
        <dbReference type="EMBL" id="RPE13683.1"/>
    </source>
</evidence>